<proteinExistence type="predicted"/>
<dbReference type="Proteomes" id="UP000092460">
    <property type="component" value="Unassembled WGS sequence"/>
</dbReference>
<dbReference type="AlphaFoldDB" id="A0A1B0BE19"/>
<keyword evidence="2" id="KW-1185">Reference proteome</keyword>
<reference evidence="1" key="2">
    <citation type="submission" date="2020-05" db="UniProtKB">
        <authorList>
            <consortium name="EnsemblMetazoa"/>
        </authorList>
    </citation>
    <scope>IDENTIFICATION</scope>
    <source>
        <strain evidence="1">IAEA</strain>
    </source>
</reference>
<dbReference type="EMBL" id="JXJN01012741">
    <property type="status" value="NOT_ANNOTATED_CDS"/>
    <property type="molecule type" value="Genomic_DNA"/>
</dbReference>
<accession>A0A1B0BE19</accession>
<dbReference type="EnsemblMetazoa" id="GPPI027036-RA">
    <property type="protein sequence ID" value="GPPI027036-PA"/>
    <property type="gene ID" value="GPPI027036"/>
</dbReference>
<reference evidence="2" key="1">
    <citation type="submission" date="2015-01" db="EMBL/GenBank/DDBJ databases">
        <authorList>
            <person name="Aksoy S."/>
            <person name="Warren W."/>
            <person name="Wilson R.K."/>
        </authorList>
    </citation>
    <scope>NUCLEOTIDE SEQUENCE [LARGE SCALE GENOMIC DNA]</scope>
    <source>
        <strain evidence="2">IAEA</strain>
    </source>
</reference>
<evidence type="ECO:0000313" key="1">
    <source>
        <dbReference type="EnsemblMetazoa" id="GPPI027036-PA"/>
    </source>
</evidence>
<name>A0A1B0BE19_9MUSC</name>
<evidence type="ECO:0000313" key="2">
    <source>
        <dbReference type="Proteomes" id="UP000092460"/>
    </source>
</evidence>
<protein>
    <submittedName>
        <fullName evidence="1">Uncharacterized protein</fullName>
    </submittedName>
</protein>
<organism evidence="1 2">
    <name type="scientific">Glossina palpalis gambiensis</name>
    <dbReference type="NCBI Taxonomy" id="67801"/>
    <lineage>
        <taxon>Eukaryota</taxon>
        <taxon>Metazoa</taxon>
        <taxon>Ecdysozoa</taxon>
        <taxon>Arthropoda</taxon>
        <taxon>Hexapoda</taxon>
        <taxon>Insecta</taxon>
        <taxon>Pterygota</taxon>
        <taxon>Neoptera</taxon>
        <taxon>Endopterygota</taxon>
        <taxon>Diptera</taxon>
        <taxon>Brachycera</taxon>
        <taxon>Muscomorpha</taxon>
        <taxon>Hippoboscoidea</taxon>
        <taxon>Glossinidae</taxon>
        <taxon>Glossina</taxon>
    </lineage>
</organism>
<dbReference type="VEuPathDB" id="VectorBase:GPPI027036"/>
<sequence>MYSTPEPEPNISVTKPTREYHTVLTYNIQIKKTSDLYLRDEEPRKNNLLLKIIYEESIFYCRKNGNHKSHHHHHHHHHEWRVKSSSNGMENFAMYVSQPIFIEC</sequence>